<dbReference type="EMBL" id="NIVC01001076">
    <property type="protein sequence ID" value="PAA72591.1"/>
    <property type="molecule type" value="Genomic_DNA"/>
</dbReference>
<dbReference type="Proteomes" id="UP000215902">
    <property type="component" value="Unassembled WGS sequence"/>
</dbReference>
<name>A0A267FFM5_9PLAT</name>
<comment type="caution">
    <text evidence="2">The sequence shown here is derived from an EMBL/GenBank/DDBJ whole genome shotgun (WGS) entry which is preliminary data.</text>
</comment>
<dbReference type="Pfam" id="PF13637">
    <property type="entry name" value="Ank_4"/>
    <property type="match status" value="1"/>
</dbReference>
<dbReference type="Gene3D" id="1.25.40.20">
    <property type="entry name" value="Ankyrin repeat-containing domain"/>
    <property type="match status" value="1"/>
</dbReference>
<evidence type="ECO:0000256" key="1">
    <source>
        <dbReference type="PROSITE-ProRule" id="PRU00023"/>
    </source>
</evidence>
<dbReference type="InterPro" id="IPR002110">
    <property type="entry name" value="Ankyrin_rpt"/>
</dbReference>
<keyword evidence="1" id="KW-0040">ANK repeat</keyword>
<dbReference type="SUPFAM" id="SSF48403">
    <property type="entry name" value="Ankyrin repeat"/>
    <property type="match status" value="1"/>
</dbReference>
<protein>
    <submittedName>
        <fullName evidence="2">Uncharacterized protein</fullName>
    </submittedName>
</protein>
<dbReference type="InterPro" id="IPR036770">
    <property type="entry name" value="Ankyrin_rpt-contain_sf"/>
</dbReference>
<dbReference type="GO" id="GO:0030160">
    <property type="term" value="F:synaptic receptor adaptor activity"/>
    <property type="evidence" value="ECO:0007669"/>
    <property type="project" value="TreeGrafter"/>
</dbReference>
<dbReference type="InterPro" id="IPR051569">
    <property type="entry name" value="SHANK"/>
</dbReference>
<organism evidence="2 3">
    <name type="scientific">Macrostomum lignano</name>
    <dbReference type="NCBI Taxonomy" id="282301"/>
    <lineage>
        <taxon>Eukaryota</taxon>
        <taxon>Metazoa</taxon>
        <taxon>Spiralia</taxon>
        <taxon>Lophotrochozoa</taxon>
        <taxon>Platyhelminthes</taxon>
        <taxon>Rhabditophora</taxon>
        <taxon>Macrostomorpha</taxon>
        <taxon>Macrostomida</taxon>
        <taxon>Macrostomidae</taxon>
        <taxon>Macrostomum</taxon>
    </lineage>
</organism>
<dbReference type="PANTHER" id="PTHR24135:SF28">
    <property type="entry name" value="LD13733P"/>
    <property type="match status" value="1"/>
</dbReference>
<gene>
    <name evidence="2" type="ORF">BOX15_Mlig013909g1</name>
</gene>
<evidence type="ECO:0000313" key="2">
    <source>
        <dbReference type="EMBL" id="PAA72591.1"/>
    </source>
</evidence>
<dbReference type="OrthoDB" id="445896at2759"/>
<evidence type="ECO:0000313" key="3">
    <source>
        <dbReference type="Proteomes" id="UP000215902"/>
    </source>
</evidence>
<dbReference type="GO" id="GO:0035255">
    <property type="term" value="F:ionotropic glutamate receptor binding"/>
    <property type="evidence" value="ECO:0007669"/>
    <property type="project" value="TreeGrafter"/>
</dbReference>
<dbReference type="AlphaFoldDB" id="A0A267FFM5"/>
<dbReference type="STRING" id="282301.A0A267FFM5"/>
<feature type="repeat" description="ANK" evidence="1">
    <location>
        <begin position="26"/>
        <end position="58"/>
    </location>
</feature>
<accession>A0A267FFM5</accession>
<keyword evidence="3" id="KW-1185">Reference proteome</keyword>
<dbReference type="PROSITE" id="PS50297">
    <property type="entry name" value="ANK_REP_REGION"/>
    <property type="match status" value="1"/>
</dbReference>
<dbReference type="PANTHER" id="PTHR24135">
    <property type="entry name" value="SH3 AND MULTIPLE ANKYRIN REPEAT DOMAINS PROTEIN"/>
    <property type="match status" value="1"/>
</dbReference>
<dbReference type="PROSITE" id="PS50088">
    <property type="entry name" value="ANK_REPEAT"/>
    <property type="match status" value="1"/>
</dbReference>
<proteinExistence type="predicted"/>
<reference evidence="2 3" key="1">
    <citation type="submission" date="2017-06" db="EMBL/GenBank/DDBJ databases">
        <title>A platform for efficient transgenesis in Macrostomum lignano, a flatworm model organism for stem cell research.</title>
        <authorList>
            <person name="Berezikov E."/>
        </authorList>
    </citation>
    <scope>NUCLEOTIDE SEQUENCE [LARGE SCALE GENOMIC DNA]</scope>
    <source>
        <strain evidence="2">DV1</strain>
        <tissue evidence="2">Whole organism</tissue>
    </source>
</reference>
<sequence length="78" mass="8903">MLHDTRSNCAERLLFDHSVLGIRDDQGLQEIHQACKFGRVQHLQYLISYGADIDAVTKNGNSPLHICGYMNQVRIFMV</sequence>